<dbReference type="GO" id="GO:0002939">
    <property type="term" value="P:tRNA N1-guanine methylation"/>
    <property type="evidence" value="ECO:0007669"/>
    <property type="project" value="TreeGrafter"/>
</dbReference>
<dbReference type="GO" id="GO:0070901">
    <property type="term" value="P:mitochondrial tRNA methylation"/>
    <property type="evidence" value="ECO:0007669"/>
    <property type="project" value="UniProtKB-ARBA"/>
</dbReference>
<comment type="catalytic activity">
    <reaction evidence="9 10">
        <text>guanosine(37) in tRNA + S-adenosyl-L-methionine = N(1)-methylguanosine(37) in tRNA + S-adenosyl-L-homocysteine + H(+)</text>
        <dbReference type="Rhea" id="RHEA:36899"/>
        <dbReference type="Rhea" id="RHEA-COMP:10145"/>
        <dbReference type="Rhea" id="RHEA-COMP:10147"/>
        <dbReference type="ChEBI" id="CHEBI:15378"/>
        <dbReference type="ChEBI" id="CHEBI:57856"/>
        <dbReference type="ChEBI" id="CHEBI:59789"/>
        <dbReference type="ChEBI" id="CHEBI:73542"/>
        <dbReference type="ChEBI" id="CHEBI:74269"/>
        <dbReference type="EC" id="2.1.1.228"/>
    </reaction>
</comment>
<dbReference type="InterPro" id="IPR025792">
    <property type="entry name" value="tRNA_Gua_MeTrfase_euk"/>
</dbReference>
<dbReference type="Proteomes" id="UP000221165">
    <property type="component" value="Unassembled WGS sequence"/>
</dbReference>
<accession>A0A2C6LB86</accession>
<evidence type="ECO:0000313" key="13">
    <source>
        <dbReference type="EMBL" id="PHJ24273.1"/>
    </source>
</evidence>
<dbReference type="RefSeq" id="XP_067925946.1">
    <property type="nucleotide sequence ID" value="XM_068062078.1"/>
</dbReference>
<feature type="binding site" evidence="10">
    <location>
        <position position="266"/>
    </location>
    <ligand>
        <name>S-adenosyl-L-methionine</name>
        <dbReference type="ChEBI" id="CHEBI:59789"/>
    </ligand>
</feature>
<protein>
    <recommendedName>
        <fullName evidence="10">tRNA (guanine(37)-N1)-methyltransferase</fullName>
        <ecNumber evidence="10">2.1.1.228</ecNumber>
    </recommendedName>
    <alternativeName>
        <fullName evidence="10">M1G-methyltransferase</fullName>
    </alternativeName>
    <alternativeName>
        <fullName evidence="10">tRNA [GM37] methyltransferase</fullName>
    </alternativeName>
    <alternativeName>
        <fullName evidence="10">tRNA methyltransferase 5 homolog</fullName>
    </alternativeName>
</protein>
<dbReference type="SUPFAM" id="SSF53335">
    <property type="entry name" value="S-adenosyl-L-methionine-dependent methyltransferases"/>
    <property type="match status" value="1"/>
</dbReference>
<reference evidence="13 14" key="1">
    <citation type="journal article" date="2017" name="Int. J. Parasitol.">
        <title>The genome of the protozoan parasite Cystoisospora suis and a reverse vaccinology approach to identify vaccine candidates.</title>
        <authorList>
            <person name="Palmieri N."/>
            <person name="Shrestha A."/>
            <person name="Ruttkowski B."/>
            <person name="Beck T."/>
            <person name="Vogl C."/>
            <person name="Tomley F."/>
            <person name="Blake D.P."/>
            <person name="Joachim A."/>
        </authorList>
    </citation>
    <scope>NUCLEOTIDE SEQUENCE [LARGE SCALE GENOMIC DNA]</scope>
    <source>
        <strain evidence="13 14">Wien I</strain>
    </source>
</reference>
<keyword evidence="14" id="KW-1185">Reference proteome</keyword>
<feature type="region of interest" description="Disordered" evidence="11">
    <location>
        <begin position="369"/>
        <end position="394"/>
    </location>
</feature>
<dbReference type="GO" id="GO:0052906">
    <property type="term" value="F:tRNA (guanine(37)-N1)-methyltransferase activity"/>
    <property type="evidence" value="ECO:0007669"/>
    <property type="project" value="UniProtKB-UniRule"/>
</dbReference>
<keyword evidence="3 10" id="KW-0489">Methyltransferase</keyword>
<sequence>MVSERCRRGMIISLLTLTQYLPRLQFRVQMRCLRSQQWPHLTTTTRAYPSRPSHRRPRDFDVFSCRRELEKVCVKDISFLAAWVSFFRHGCRRELEKVCAKDISFLAAWVSSFRHGCLRQKEILNDLLGLPTDLRTWLRSQPTASIGRQRVHLAYCHMTAEEALRRIVPEGLEMPRRFETVGHIAHLNLREELLPYRFLIARILLDKQPALRTVINKTGIASQWRELQFEHLGGERLYVARLKENDMYFEVDYERVYWNSRLAAEREKITAELPSTSIVLDMFSGVGAFALFLAKRGCLVLANDGNPRAVDCMRKNMKLNKITQDNLLPFNLDARDFVRQQAGSPRHIVNLVKLREQLSLREADGSGCWKEKATRKRKRHKQSTSNGQDSTACAGTEEACGACPVVSRVGQPDETSVEEQSRVIRNAWLPNSGGDSSLARDSTRRVEPDGASVTKVGEAPTMPLVEIHYLMNLPELAIEFLDVFPGLLASEASPPDLYPRESTESETSAVGASEGQSDSGTGSENSLTRVRHWVHCYGFSRTVPPIDDFKPRVQKSLGWWPTAVSIREVRDVAPNKRMYCLSFEIPSWLLVGGKTAFPASSSPAEEARPE</sequence>
<dbReference type="VEuPathDB" id="ToxoDB:CSUI_001875"/>
<feature type="compositionally biased region" description="Polar residues" evidence="11">
    <location>
        <begin position="505"/>
        <end position="526"/>
    </location>
</feature>
<evidence type="ECO:0000256" key="8">
    <source>
        <dbReference type="ARBA" id="ARBA00023242"/>
    </source>
</evidence>
<keyword evidence="4 10" id="KW-0808">Transferase</keyword>
<evidence type="ECO:0000256" key="10">
    <source>
        <dbReference type="HAMAP-Rule" id="MF_03152"/>
    </source>
</evidence>
<evidence type="ECO:0000259" key="12">
    <source>
        <dbReference type="PROSITE" id="PS51684"/>
    </source>
</evidence>
<dbReference type="OrthoDB" id="408788at2759"/>
<evidence type="ECO:0000256" key="4">
    <source>
        <dbReference type="ARBA" id="ARBA00022679"/>
    </source>
</evidence>
<dbReference type="Pfam" id="PF02475">
    <property type="entry name" value="TRM5-TYW2_MTfase"/>
    <property type="match status" value="1"/>
</dbReference>
<dbReference type="InterPro" id="IPR029063">
    <property type="entry name" value="SAM-dependent_MTases_sf"/>
</dbReference>
<keyword evidence="8 10" id="KW-0539">Nucleus</keyword>
<evidence type="ECO:0000256" key="1">
    <source>
        <dbReference type="ARBA" id="ARBA00009775"/>
    </source>
</evidence>
<dbReference type="GeneID" id="94425289"/>
<dbReference type="InterPro" id="IPR056744">
    <property type="entry name" value="TRM5/TYW2-like_N"/>
</dbReference>
<comment type="similarity">
    <text evidence="10">Belongs to the TRM5 / TYW2 family.</text>
</comment>
<dbReference type="Pfam" id="PF25133">
    <property type="entry name" value="TYW2_N_2"/>
    <property type="match status" value="1"/>
</dbReference>
<dbReference type="InterPro" id="IPR030382">
    <property type="entry name" value="MeTrfase_TRM5/TYW2"/>
</dbReference>
<dbReference type="FunFam" id="3.30.300.110:FF:000001">
    <property type="entry name" value="tRNA (guanine(37)-N1)-methyltransferase"/>
    <property type="match status" value="1"/>
</dbReference>
<dbReference type="AlphaFoldDB" id="A0A2C6LB86"/>
<keyword evidence="6 10" id="KW-0819">tRNA processing</keyword>
<dbReference type="Gene3D" id="3.30.300.110">
    <property type="entry name" value="Met-10+ protein-like domains"/>
    <property type="match status" value="1"/>
</dbReference>
<evidence type="ECO:0000313" key="14">
    <source>
        <dbReference type="Proteomes" id="UP000221165"/>
    </source>
</evidence>
<evidence type="ECO:0000256" key="2">
    <source>
        <dbReference type="ARBA" id="ARBA00022490"/>
    </source>
</evidence>
<dbReference type="EMBL" id="MIGC01000753">
    <property type="protein sequence ID" value="PHJ24273.1"/>
    <property type="molecule type" value="Genomic_DNA"/>
</dbReference>
<dbReference type="GO" id="GO:0005634">
    <property type="term" value="C:nucleus"/>
    <property type="evidence" value="ECO:0007669"/>
    <property type="project" value="UniProtKB-SubCell"/>
</dbReference>
<feature type="domain" description="SAM-dependent methyltransferase TRM5/TYW2-type" evidence="12">
    <location>
        <begin position="178"/>
        <end position="587"/>
    </location>
</feature>
<gene>
    <name evidence="13" type="ORF">CSUI_001875</name>
</gene>
<evidence type="ECO:0000256" key="5">
    <source>
        <dbReference type="ARBA" id="ARBA00022691"/>
    </source>
</evidence>
<dbReference type="Gene3D" id="3.40.50.150">
    <property type="entry name" value="Vaccinia Virus protein VP39"/>
    <property type="match status" value="2"/>
</dbReference>
<comment type="function">
    <text evidence="10">Specifically methylates the N1 position of guanosine-37 in various cytoplasmic and mitochondrial tRNAs. Methylation is not dependent on the nature of the nucleoside 5' of the target nucleoside. This is the first step in the biosynthesis of wybutosine (yW), a modified base adjacent to the anticodon of tRNAs and required for accurate decoding.</text>
</comment>
<keyword evidence="5 10" id="KW-0949">S-adenosyl-L-methionine</keyword>
<evidence type="ECO:0000256" key="3">
    <source>
        <dbReference type="ARBA" id="ARBA00022603"/>
    </source>
</evidence>
<feature type="binding site" evidence="10">
    <location>
        <begin position="333"/>
        <end position="334"/>
    </location>
    <ligand>
        <name>S-adenosyl-L-methionine</name>
        <dbReference type="ChEBI" id="CHEBI:59789"/>
    </ligand>
</feature>
<evidence type="ECO:0000256" key="6">
    <source>
        <dbReference type="ARBA" id="ARBA00022694"/>
    </source>
</evidence>
<organism evidence="13 14">
    <name type="scientific">Cystoisospora suis</name>
    <dbReference type="NCBI Taxonomy" id="483139"/>
    <lineage>
        <taxon>Eukaryota</taxon>
        <taxon>Sar</taxon>
        <taxon>Alveolata</taxon>
        <taxon>Apicomplexa</taxon>
        <taxon>Conoidasida</taxon>
        <taxon>Coccidia</taxon>
        <taxon>Eucoccidiorida</taxon>
        <taxon>Eimeriorina</taxon>
        <taxon>Sarcocystidae</taxon>
        <taxon>Cystoisospora</taxon>
    </lineage>
</organism>
<dbReference type="PANTHER" id="PTHR23245">
    <property type="entry name" value="TRNA METHYLTRANSFERASE"/>
    <property type="match status" value="1"/>
</dbReference>
<name>A0A2C6LB86_9APIC</name>
<dbReference type="HAMAP" id="MF_03152">
    <property type="entry name" value="TRM5"/>
    <property type="match status" value="1"/>
</dbReference>
<feature type="binding site" evidence="10">
    <location>
        <position position="472"/>
    </location>
    <ligand>
        <name>S-adenosyl-L-methionine</name>
        <dbReference type="ChEBI" id="CHEBI:59789"/>
    </ligand>
</feature>
<comment type="similarity">
    <text evidence="1">Belongs to the class I-like SAM-binding methyltransferase superfamily. TRM5/TYW2 family.</text>
</comment>
<dbReference type="GO" id="GO:0005759">
    <property type="term" value="C:mitochondrial matrix"/>
    <property type="evidence" value="ECO:0007669"/>
    <property type="project" value="UniProtKB-SubCell"/>
</dbReference>
<dbReference type="CDD" id="cd02440">
    <property type="entry name" value="AdoMet_MTases"/>
    <property type="match status" value="1"/>
</dbReference>
<feature type="compositionally biased region" description="Basic residues" evidence="11">
    <location>
        <begin position="373"/>
        <end position="382"/>
    </location>
</feature>
<keyword evidence="7 10" id="KW-0496">Mitochondrion</keyword>
<evidence type="ECO:0000256" key="11">
    <source>
        <dbReference type="SAM" id="MobiDB-lite"/>
    </source>
</evidence>
<dbReference type="PANTHER" id="PTHR23245:SF43">
    <property type="entry name" value="TRNA (GUANINE(37)-N1)-METHYLTRANSFERASE 2"/>
    <property type="match status" value="1"/>
</dbReference>
<dbReference type="EC" id="2.1.1.228" evidence="10"/>
<dbReference type="PROSITE" id="PS51684">
    <property type="entry name" value="SAM_MT_TRM5_TYW2"/>
    <property type="match status" value="1"/>
</dbReference>
<comment type="caution">
    <text evidence="13">The sequence shown here is derived from an EMBL/GenBank/DDBJ whole genome shotgun (WGS) entry which is preliminary data.</text>
</comment>
<evidence type="ECO:0000256" key="9">
    <source>
        <dbReference type="ARBA" id="ARBA00047783"/>
    </source>
</evidence>
<feature type="region of interest" description="Disordered" evidence="11">
    <location>
        <begin position="494"/>
        <end position="526"/>
    </location>
</feature>
<dbReference type="InterPro" id="IPR056743">
    <property type="entry name" value="TRM5-TYW2-like_MTfase"/>
</dbReference>
<keyword evidence="2 10" id="KW-0963">Cytoplasm</keyword>
<feature type="region of interest" description="Disordered" evidence="11">
    <location>
        <begin position="428"/>
        <end position="454"/>
    </location>
</feature>
<evidence type="ECO:0000256" key="7">
    <source>
        <dbReference type="ARBA" id="ARBA00023128"/>
    </source>
</evidence>
<comment type="subunit">
    <text evidence="10">Monomer.</text>
</comment>
<proteinExistence type="inferred from homology"/>
<comment type="subcellular location">
    <subcellularLocation>
        <location evidence="10">Mitochondrion matrix</location>
    </subcellularLocation>
    <subcellularLocation>
        <location evidence="10">Nucleus</location>
    </subcellularLocation>
    <subcellularLocation>
        <location evidence="10">Cytoplasm</location>
    </subcellularLocation>
    <text evidence="10">Predominantly in the mitochondria and in the nucleus.</text>
</comment>
<comment type="caution">
    <text evidence="10">Lacks conserved residue(s) required for the propagation of feature annotation.</text>
</comment>